<dbReference type="Pfam" id="PF13519">
    <property type="entry name" value="VWA_2"/>
    <property type="match status" value="1"/>
</dbReference>
<dbReference type="OrthoDB" id="38701at2"/>
<feature type="compositionally biased region" description="Acidic residues" evidence="1">
    <location>
        <begin position="568"/>
        <end position="578"/>
    </location>
</feature>
<protein>
    <submittedName>
        <fullName evidence="4">VWA domain-containing protein</fullName>
    </submittedName>
</protein>
<evidence type="ECO:0000313" key="5">
    <source>
        <dbReference type="Proteomes" id="UP000321363"/>
    </source>
</evidence>
<keyword evidence="2" id="KW-0732">Signal</keyword>
<dbReference type="PANTHER" id="PTHR10166">
    <property type="entry name" value="VOLTAGE-DEPENDENT CALCIUM CHANNEL SUBUNIT ALPHA-2/DELTA-RELATED"/>
    <property type="match status" value="1"/>
</dbReference>
<dbReference type="Gene3D" id="3.40.50.410">
    <property type="entry name" value="von Willebrand factor, type A domain"/>
    <property type="match status" value="1"/>
</dbReference>
<evidence type="ECO:0000259" key="3">
    <source>
        <dbReference type="PROSITE" id="PS50234"/>
    </source>
</evidence>
<feature type="signal peptide" evidence="2">
    <location>
        <begin position="1"/>
        <end position="25"/>
    </location>
</feature>
<gene>
    <name evidence="4" type="ORF">FS935_13690</name>
</gene>
<dbReference type="SUPFAM" id="SSF53300">
    <property type="entry name" value="vWA-like"/>
    <property type="match status" value="1"/>
</dbReference>
<feature type="chain" id="PRO_5038525944" evidence="2">
    <location>
        <begin position="26"/>
        <end position="578"/>
    </location>
</feature>
<comment type="caution">
    <text evidence="4">The sequence shown here is derived from an EMBL/GenBank/DDBJ whole genome shotgun (WGS) entry which is preliminary data.</text>
</comment>
<accession>A0A5C6VXT1</accession>
<proteinExistence type="predicted"/>
<dbReference type="AlphaFoldDB" id="A0A5C6VXT1"/>
<feature type="region of interest" description="Disordered" evidence="1">
    <location>
        <begin position="553"/>
        <end position="578"/>
    </location>
</feature>
<dbReference type="SMART" id="SM00327">
    <property type="entry name" value="VWA"/>
    <property type="match status" value="1"/>
</dbReference>
<dbReference type="GO" id="GO:0005245">
    <property type="term" value="F:voltage-gated calcium channel activity"/>
    <property type="evidence" value="ECO:0007669"/>
    <property type="project" value="TreeGrafter"/>
</dbReference>
<reference evidence="4 5" key="1">
    <citation type="journal article" date="2005" name="Int. J. Syst. Evol. Microbiol.">
        <title>Bacillus litoralis sp. nov., isolated from a tidal flat of the Yellow Sea in Korea.</title>
        <authorList>
            <person name="Yoon J.H."/>
            <person name="Oh T.K."/>
        </authorList>
    </citation>
    <scope>NUCLEOTIDE SEQUENCE [LARGE SCALE GENOMIC DNA]</scope>
    <source>
        <strain evidence="4 5">SW-211</strain>
    </source>
</reference>
<keyword evidence="5" id="KW-1185">Reference proteome</keyword>
<dbReference type="EMBL" id="VOQF01000007">
    <property type="protein sequence ID" value="TXC90112.1"/>
    <property type="molecule type" value="Genomic_DNA"/>
</dbReference>
<feature type="domain" description="VWFA" evidence="3">
    <location>
        <begin position="74"/>
        <end position="356"/>
    </location>
</feature>
<dbReference type="InterPro" id="IPR051173">
    <property type="entry name" value="Ca_channel_alpha-2/delta"/>
</dbReference>
<dbReference type="PANTHER" id="PTHR10166:SF37">
    <property type="entry name" value="STOLID, ISOFORM H"/>
    <property type="match status" value="1"/>
</dbReference>
<dbReference type="InterPro" id="IPR002035">
    <property type="entry name" value="VWF_A"/>
</dbReference>
<dbReference type="Proteomes" id="UP000321363">
    <property type="component" value="Unassembled WGS sequence"/>
</dbReference>
<sequence>MYKHIITIFLVSLLTIQAFIPINNAAAVDGLSINATVKGEHTLEIEDNGSVTSDVIFNLFPEGEATSNERKPMDVVIVFDKSGSMKDVVRGGSSKLELAQEAVDQAVNIFFENSKKGFDDRFGLVTFDSVVQYTINNLHSNPNIVYNRVKNESAEGGTNYSDPLKEAKDLLLNAKDNGKYSGPRDQYIIFMTDGKPTNSTSQQNISGNYKELIKYQDYQKQYSYNSYRDKVLAGQFAFFENELYIVSDNQKDISGNYTLHFDSNSDGNNIAFTHDRKVYLYSKSNPTVPQKIVEHTREQALEIAKNNITLLSIGFGEEHQLDMNLLAELSSLSNGKAERASGENIVDVFKDISDSISAEYPSLSNGFIRFVLPSGVTVQQNDKVRIIKEEVDGKNEDVVYMNLSDIKFNPTPPQAGDQSLQYNLPLIFTSPGDYSFSFDVLYNSGKNAKRGLKYDVNVVIPLKKIEFRQKTKTIKIGERIKVEDYLSFTPLNATNKTIKEVLNIGDTSPISIEKIGNEWYVKGETIGFTEIKAVADYKYPTISDEMTIVIKKEDGTTGGTNPEGGTESGEDSDSYGKW</sequence>
<organism evidence="4 5">
    <name type="scientific">Metabacillus litoralis</name>
    <dbReference type="NCBI Taxonomy" id="152268"/>
    <lineage>
        <taxon>Bacteria</taxon>
        <taxon>Bacillati</taxon>
        <taxon>Bacillota</taxon>
        <taxon>Bacilli</taxon>
        <taxon>Bacillales</taxon>
        <taxon>Bacillaceae</taxon>
        <taxon>Metabacillus</taxon>
    </lineage>
</organism>
<dbReference type="PROSITE" id="PS50234">
    <property type="entry name" value="VWFA"/>
    <property type="match status" value="1"/>
</dbReference>
<dbReference type="GO" id="GO:0005891">
    <property type="term" value="C:voltage-gated calcium channel complex"/>
    <property type="evidence" value="ECO:0007669"/>
    <property type="project" value="TreeGrafter"/>
</dbReference>
<name>A0A5C6VXT1_9BACI</name>
<dbReference type="InterPro" id="IPR036465">
    <property type="entry name" value="vWFA_dom_sf"/>
</dbReference>
<evidence type="ECO:0000256" key="2">
    <source>
        <dbReference type="SAM" id="SignalP"/>
    </source>
</evidence>
<evidence type="ECO:0000256" key="1">
    <source>
        <dbReference type="SAM" id="MobiDB-lite"/>
    </source>
</evidence>
<dbReference type="RefSeq" id="WP_146949182.1">
    <property type="nucleotide sequence ID" value="NZ_VOQF01000007.1"/>
</dbReference>
<evidence type="ECO:0000313" key="4">
    <source>
        <dbReference type="EMBL" id="TXC90112.1"/>
    </source>
</evidence>
<dbReference type="CDD" id="cd00198">
    <property type="entry name" value="vWFA"/>
    <property type="match status" value="1"/>
</dbReference>